<accession>A0A8T3ACM0</accession>
<dbReference type="AlphaFoldDB" id="A0A8T3ACM0"/>
<proteinExistence type="predicted"/>
<feature type="transmembrane region" description="Helical" evidence="1">
    <location>
        <begin position="167"/>
        <end position="185"/>
    </location>
</feature>
<keyword evidence="1" id="KW-0472">Membrane</keyword>
<protein>
    <submittedName>
        <fullName evidence="2">Uncharacterized protein</fullName>
    </submittedName>
</protein>
<evidence type="ECO:0000313" key="3">
    <source>
        <dbReference type="Proteomes" id="UP000829196"/>
    </source>
</evidence>
<evidence type="ECO:0000256" key="1">
    <source>
        <dbReference type="SAM" id="Phobius"/>
    </source>
</evidence>
<keyword evidence="1" id="KW-0812">Transmembrane</keyword>
<dbReference type="Proteomes" id="UP000829196">
    <property type="component" value="Unassembled WGS sequence"/>
</dbReference>
<sequence>MLVPNAVPDEVTINLNMLCESMEHRFVCEKGVIRRADVKAEALQDEKNRGIPEVDACRPYPSGCLGGMRLRRRADANLAKVCSDGCLECLVERWQTIQCIMYDIFDVDWSSGGGECIHLRFDVKKRHIPARKPSSTDFENSAEKDLKWNRGQNSEQISEFSKEIGEGLGSLLILILCFSVFVRLVRVQ</sequence>
<reference evidence="2" key="1">
    <citation type="journal article" date="2022" name="Front. Genet.">
        <title>Chromosome-Scale Assembly of the Dendrobium nobile Genome Provides Insights Into the Molecular Mechanism of the Biosynthesis of the Medicinal Active Ingredient of Dendrobium.</title>
        <authorList>
            <person name="Xu Q."/>
            <person name="Niu S.-C."/>
            <person name="Li K.-L."/>
            <person name="Zheng P.-J."/>
            <person name="Zhang X.-J."/>
            <person name="Jia Y."/>
            <person name="Liu Y."/>
            <person name="Niu Y.-X."/>
            <person name="Yu L.-H."/>
            <person name="Chen D.-F."/>
            <person name="Zhang G.-Q."/>
        </authorList>
    </citation>
    <scope>NUCLEOTIDE SEQUENCE</scope>
    <source>
        <tissue evidence="2">Leaf</tissue>
    </source>
</reference>
<comment type="caution">
    <text evidence="2">The sequence shown here is derived from an EMBL/GenBank/DDBJ whole genome shotgun (WGS) entry which is preliminary data.</text>
</comment>
<dbReference type="EMBL" id="JAGYWB010000017">
    <property type="protein sequence ID" value="KAI0493813.1"/>
    <property type="molecule type" value="Genomic_DNA"/>
</dbReference>
<evidence type="ECO:0000313" key="2">
    <source>
        <dbReference type="EMBL" id="KAI0493813.1"/>
    </source>
</evidence>
<name>A0A8T3ACM0_DENNO</name>
<organism evidence="2 3">
    <name type="scientific">Dendrobium nobile</name>
    <name type="common">Orchid</name>
    <dbReference type="NCBI Taxonomy" id="94219"/>
    <lineage>
        <taxon>Eukaryota</taxon>
        <taxon>Viridiplantae</taxon>
        <taxon>Streptophyta</taxon>
        <taxon>Embryophyta</taxon>
        <taxon>Tracheophyta</taxon>
        <taxon>Spermatophyta</taxon>
        <taxon>Magnoliopsida</taxon>
        <taxon>Liliopsida</taxon>
        <taxon>Asparagales</taxon>
        <taxon>Orchidaceae</taxon>
        <taxon>Epidendroideae</taxon>
        <taxon>Malaxideae</taxon>
        <taxon>Dendrobiinae</taxon>
        <taxon>Dendrobium</taxon>
    </lineage>
</organism>
<gene>
    <name evidence="2" type="ORF">KFK09_023938</name>
</gene>
<keyword evidence="1" id="KW-1133">Transmembrane helix</keyword>
<keyword evidence="3" id="KW-1185">Reference proteome</keyword>